<sequence length="297" mass="34178">MTHFRPISLCNVIYKIISKVLANRLKIVLPEIISEYQGAFVPGKLITDNVLVAYEVFHSIKNRRKGENGLCAVKLDMNKAYDRVEWDFLENMMTKLGFHQRWISMIMACVKIVNYRVYFNGTSTTNTFIPKRGLRQGDPLSPYLFLICAEGLSTLLSYAEARGDLQGVKKKDGSSFTWQSILAGRNTLKYGAIWRIGNGSLVNIWNDAWIPSSYNGKVLTPRGEMEDTIAWRYEKNGIYSVRSAYHVEWNAQLLEKRQADMIQESTSVQQKVWGKIWKLKIPGRWLHLVCGLFRLQL</sequence>
<name>A0A0A9DL65_ARUDO</name>
<reference evidence="2" key="1">
    <citation type="submission" date="2014-09" db="EMBL/GenBank/DDBJ databases">
        <authorList>
            <person name="Magalhaes I.L.F."/>
            <person name="Oliveira U."/>
            <person name="Santos F.R."/>
            <person name="Vidigal T.H.D.A."/>
            <person name="Brescovit A.D."/>
            <person name="Santos A.J."/>
        </authorList>
    </citation>
    <scope>NUCLEOTIDE SEQUENCE</scope>
    <source>
        <tissue evidence="2">Shoot tissue taken approximately 20 cm above the soil surface</tissue>
    </source>
</reference>
<dbReference type="PANTHER" id="PTHR46890:SF48">
    <property type="entry name" value="RNA-DIRECTED DNA POLYMERASE"/>
    <property type="match status" value="1"/>
</dbReference>
<dbReference type="AlphaFoldDB" id="A0A0A9DL65"/>
<dbReference type="InterPro" id="IPR052343">
    <property type="entry name" value="Retrotransposon-Effector_Assoc"/>
</dbReference>
<reference evidence="2" key="2">
    <citation type="journal article" date="2015" name="Data Brief">
        <title>Shoot transcriptome of the giant reed, Arundo donax.</title>
        <authorList>
            <person name="Barrero R.A."/>
            <person name="Guerrero F.D."/>
            <person name="Moolhuijzen P."/>
            <person name="Goolsby J.A."/>
            <person name="Tidwell J."/>
            <person name="Bellgard S.E."/>
            <person name="Bellgard M.I."/>
        </authorList>
    </citation>
    <scope>NUCLEOTIDE SEQUENCE</scope>
    <source>
        <tissue evidence="2">Shoot tissue taken approximately 20 cm above the soil surface</tissue>
    </source>
</reference>
<dbReference type="SUPFAM" id="SSF56672">
    <property type="entry name" value="DNA/RNA polymerases"/>
    <property type="match status" value="1"/>
</dbReference>
<dbReference type="PROSITE" id="PS50878">
    <property type="entry name" value="RT_POL"/>
    <property type="match status" value="1"/>
</dbReference>
<dbReference type="CDD" id="cd01650">
    <property type="entry name" value="RT_nLTR_like"/>
    <property type="match status" value="1"/>
</dbReference>
<protein>
    <recommendedName>
        <fullName evidence="1">Reverse transcriptase domain-containing protein</fullName>
    </recommendedName>
</protein>
<dbReference type="EMBL" id="GBRH01209369">
    <property type="protein sequence ID" value="JAD88526.1"/>
    <property type="molecule type" value="Transcribed_RNA"/>
</dbReference>
<dbReference type="Pfam" id="PF00078">
    <property type="entry name" value="RVT_1"/>
    <property type="match status" value="1"/>
</dbReference>
<organism evidence="2">
    <name type="scientific">Arundo donax</name>
    <name type="common">Giant reed</name>
    <name type="synonym">Donax arundinaceus</name>
    <dbReference type="NCBI Taxonomy" id="35708"/>
    <lineage>
        <taxon>Eukaryota</taxon>
        <taxon>Viridiplantae</taxon>
        <taxon>Streptophyta</taxon>
        <taxon>Embryophyta</taxon>
        <taxon>Tracheophyta</taxon>
        <taxon>Spermatophyta</taxon>
        <taxon>Magnoliopsida</taxon>
        <taxon>Liliopsida</taxon>
        <taxon>Poales</taxon>
        <taxon>Poaceae</taxon>
        <taxon>PACMAD clade</taxon>
        <taxon>Arundinoideae</taxon>
        <taxon>Arundineae</taxon>
        <taxon>Arundo</taxon>
    </lineage>
</organism>
<evidence type="ECO:0000313" key="2">
    <source>
        <dbReference type="EMBL" id="JAD88526.1"/>
    </source>
</evidence>
<evidence type="ECO:0000259" key="1">
    <source>
        <dbReference type="PROSITE" id="PS50878"/>
    </source>
</evidence>
<feature type="domain" description="Reverse transcriptase" evidence="1">
    <location>
        <begin position="1"/>
        <end position="290"/>
    </location>
</feature>
<dbReference type="InterPro" id="IPR000477">
    <property type="entry name" value="RT_dom"/>
</dbReference>
<dbReference type="PANTHER" id="PTHR46890">
    <property type="entry name" value="NON-LTR RETROLELEMENT REVERSE TRANSCRIPTASE-LIKE PROTEIN-RELATED"/>
    <property type="match status" value="1"/>
</dbReference>
<dbReference type="InterPro" id="IPR043502">
    <property type="entry name" value="DNA/RNA_pol_sf"/>
</dbReference>
<accession>A0A0A9DL65</accession>
<proteinExistence type="predicted"/>